<feature type="domain" description="Response regulatory" evidence="8">
    <location>
        <begin position="720"/>
        <end position="833"/>
    </location>
</feature>
<comment type="caution">
    <text evidence="9">The sequence shown here is derived from an EMBL/GenBank/DDBJ whole genome shotgun (WGS) entry which is preliminary data.</text>
</comment>
<keyword evidence="6" id="KW-1133">Transmembrane helix</keyword>
<dbReference type="GO" id="GO:0000155">
    <property type="term" value="F:phosphorelay sensor kinase activity"/>
    <property type="evidence" value="ECO:0007669"/>
    <property type="project" value="InterPro"/>
</dbReference>
<dbReference type="SUPFAM" id="SSF52172">
    <property type="entry name" value="CheY-like"/>
    <property type="match status" value="1"/>
</dbReference>
<dbReference type="CDD" id="cd00082">
    <property type="entry name" value="HisKA"/>
    <property type="match status" value="1"/>
</dbReference>
<dbReference type="SMART" id="SM00388">
    <property type="entry name" value="HisKA"/>
    <property type="match status" value="1"/>
</dbReference>
<dbReference type="Proteomes" id="UP000576645">
    <property type="component" value="Unassembled WGS sequence"/>
</dbReference>
<dbReference type="Gene3D" id="3.30.565.10">
    <property type="entry name" value="Histidine kinase-like ATPase, C-terminal domain"/>
    <property type="match status" value="1"/>
</dbReference>
<feature type="transmembrane region" description="Helical" evidence="6">
    <location>
        <begin position="250"/>
        <end position="274"/>
    </location>
</feature>
<dbReference type="SUPFAM" id="SSF47384">
    <property type="entry name" value="Homodimeric domain of signal transducing histidine kinase"/>
    <property type="match status" value="1"/>
</dbReference>
<evidence type="ECO:0000259" key="8">
    <source>
        <dbReference type="PROSITE" id="PS50110"/>
    </source>
</evidence>
<dbReference type="CDD" id="cd17546">
    <property type="entry name" value="REC_hyHK_CKI1_RcsC-like"/>
    <property type="match status" value="1"/>
</dbReference>
<dbReference type="Pfam" id="PF00072">
    <property type="entry name" value="Response_reg"/>
    <property type="match status" value="1"/>
</dbReference>
<keyword evidence="3 5" id="KW-0597">Phosphoprotein</keyword>
<sequence length="837" mass="94256">MSDLDSIVILYPKAITLIIVIAAVLLWIVYYCFRIRAKEKIIGSYHASYIAYSLCIISWIGCNFYFHTGLLPYLGTDSGIFMAKLANLASFFAFAFAYYLSCQLAADKKKSKVPLWQKATFILSSIYSIYINIQPGLTVENIEIEGPSQFVLVFGPHTFYFFIILVLFVLLTLLNLMVMRTNIGRIAQAKNNYMIAGILIFMISTVIIHLGVTYFFGDFSLTWLPPVLSISETLLFGYALLTTRFYSFKYIMYTTTSALLVSGIFAVFLSYAFAPLVNKDALFLIPAIAFIGTTWQVLYKRISRYVSLLIYGNKNTLVQQILALEEDFKLSIDDAMERLSNLLNIPNDELRLVTSDDADSSYKGFLSSNDSILLFDELSEVTNNPRNLKSSVKALCDEMSSNNIALVMPLSDQCQSITHLLISSHKINKQLFSSEEISALKILLSRIQSSIEADQKINQNRVLAHSIAHEMRNPLAQVQLKLEALKQRIYKNGPIEQTQLDIEDSLQAILRGRQLIDLILREVNSSVTEHDSTTFTSIHTAVKHAVDQYGFENSVLMERVRLPEHTDFVIKVNETLFNFVIFNLIRNAVYYFEEYPNSRIEISTHTELYGNVLVFRDTGPGIDESVSNKIFDDFFSYQKSGGSGLGLGYCQRVMRSFGGKIECRSKLGEFTEFHLYFPIVPNAPTLDAFDVPALANNPKGQLSPEHSHETNIDINNDAPTVLIVDDQKVQRSLAQMYLNQLGVNSIQASNGKNAIEVFKTTQVDLVLMDIQMPVMNGFDASQKIKQLSPKTPIIALSGETGDIELEKIHNLMDGRLDKPTTLPALKHVLADRFEAVT</sequence>
<gene>
    <name evidence="9" type="ORF">F0238_00170</name>
</gene>
<evidence type="ECO:0000256" key="5">
    <source>
        <dbReference type="PROSITE-ProRule" id="PRU00169"/>
    </source>
</evidence>
<dbReference type="PRINTS" id="PR00344">
    <property type="entry name" value="BCTRLSENSOR"/>
</dbReference>
<evidence type="ECO:0000256" key="2">
    <source>
        <dbReference type="ARBA" id="ARBA00012438"/>
    </source>
</evidence>
<feature type="transmembrane region" description="Helical" evidence="6">
    <location>
        <begin position="191"/>
        <end position="217"/>
    </location>
</feature>
<dbReference type="Gene3D" id="3.40.50.2300">
    <property type="match status" value="1"/>
</dbReference>
<accession>A0AAP7DBL6</accession>
<dbReference type="SUPFAM" id="SSF55874">
    <property type="entry name" value="ATPase domain of HSP90 chaperone/DNA topoisomerase II/histidine kinase"/>
    <property type="match status" value="1"/>
</dbReference>
<feature type="modified residue" description="4-aspartylphosphate" evidence="5">
    <location>
        <position position="769"/>
    </location>
</feature>
<evidence type="ECO:0000313" key="10">
    <source>
        <dbReference type="Proteomes" id="UP000576645"/>
    </source>
</evidence>
<dbReference type="InterPro" id="IPR005467">
    <property type="entry name" value="His_kinase_dom"/>
</dbReference>
<dbReference type="Pfam" id="PF02518">
    <property type="entry name" value="HATPase_c"/>
    <property type="match status" value="1"/>
</dbReference>
<feature type="domain" description="Histidine kinase" evidence="7">
    <location>
        <begin position="466"/>
        <end position="681"/>
    </location>
</feature>
<keyword evidence="4" id="KW-0378">Hydrolase</keyword>
<dbReference type="InterPro" id="IPR001789">
    <property type="entry name" value="Sig_transdc_resp-reg_receiver"/>
</dbReference>
<dbReference type="PROSITE" id="PS50110">
    <property type="entry name" value="RESPONSE_REGULATORY"/>
    <property type="match status" value="1"/>
</dbReference>
<dbReference type="SMART" id="SM00448">
    <property type="entry name" value="REC"/>
    <property type="match status" value="1"/>
</dbReference>
<dbReference type="PANTHER" id="PTHR43547">
    <property type="entry name" value="TWO-COMPONENT HISTIDINE KINASE"/>
    <property type="match status" value="1"/>
</dbReference>
<reference evidence="9 10" key="1">
    <citation type="submission" date="2019-09" db="EMBL/GenBank/DDBJ databases">
        <title>Draft genome sequencing and comparative genomics of hatchery-associated Vibrios.</title>
        <authorList>
            <person name="Kehlet-Delgado H."/>
            <person name="Mueller R.S."/>
        </authorList>
    </citation>
    <scope>NUCLEOTIDE SEQUENCE [LARGE SCALE GENOMIC DNA]</scope>
    <source>
        <strain evidence="9 10">09-121-3</strain>
    </source>
</reference>
<dbReference type="InterPro" id="IPR036097">
    <property type="entry name" value="HisK_dim/P_sf"/>
</dbReference>
<feature type="transmembrane region" description="Helical" evidence="6">
    <location>
        <begin position="159"/>
        <end position="179"/>
    </location>
</feature>
<dbReference type="GO" id="GO:0016787">
    <property type="term" value="F:hydrolase activity"/>
    <property type="evidence" value="ECO:0007669"/>
    <property type="project" value="UniProtKB-KW"/>
</dbReference>
<dbReference type="AlphaFoldDB" id="A0AAP7DBL6"/>
<feature type="transmembrane region" description="Helical" evidence="6">
    <location>
        <begin position="14"/>
        <end position="33"/>
    </location>
</feature>
<organism evidence="9 10">
    <name type="scientific">Vibrio coralliilyticus</name>
    <dbReference type="NCBI Taxonomy" id="190893"/>
    <lineage>
        <taxon>Bacteria</taxon>
        <taxon>Pseudomonadati</taxon>
        <taxon>Pseudomonadota</taxon>
        <taxon>Gammaproteobacteria</taxon>
        <taxon>Vibrionales</taxon>
        <taxon>Vibrionaceae</taxon>
        <taxon>Vibrio</taxon>
    </lineage>
</organism>
<feature type="transmembrane region" description="Helical" evidence="6">
    <location>
        <begin position="121"/>
        <end position="139"/>
    </location>
</feature>
<proteinExistence type="predicted"/>
<feature type="transmembrane region" description="Helical" evidence="6">
    <location>
        <begin position="45"/>
        <end position="66"/>
    </location>
</feature>
<dbReference type="PANTHER" id="PTHR43547:SF2">
    <property type="entry name" value="HYBRID SIGNAL TRANSDUCTION HISTIDINE KINASE C"/>
    <property type="match status" value="1"/>
</dbReference>
<comment type="catalytic activity">
    <reaction evidence="1">
        <text>ATP + protein L-histidine = ADP + protein N-phospho-L-histidine.</text>
        <dbReference type="EC" id="2.7.13.3"/>
    </reaction>
</comment>
<dbReference type="InterPro" id="IPR004358">
    <property type="entry name" value="Sig_transdc_His_kin-like_C"/>
</dbReference>
<evidence type="ECO:0000259" key="7">
    <source>
        <dbReference type="PROSITE" id="PS50109"/>
    </source>
</evidence>
<evidence type="ECO:0000256" key="6">
    <source>
        <dbReference type="SAM" id="Phobius"/>
    </source>
</evidence>
<feature type="transmembrane region" description="Helical" evidence="6">
    <location>
        <begin position="78"/>
        <end position="100"/>
    </location>
</feature>
<dbReference type="InterPro" id="IPR003661">
    <property type="entry name" value="HisK_dim/P_dom"/>
</dbReference>
<feature type="transmembrane region" description="Helical" evidence="6">
    <location>
        <begin position="280"/>
        <end position="299"/>
    </location>
</feature>
<dbReference type="InterPro" id="IPR036890">
    <property type="entry name" value="HATPase_C_sf"/>
</dbReference>
<dbReference type="InterPro" id="IPR011006">
    <property type="entry name" value="CheY-like_superfamily"/>
</dbReference>
<dbReference type="EMBL" id="VTXP01000001">
    <property type="protein sequence ID" value="NOJ21131.1"/>
    <property type="molecule type" value="Genomic_DNA"/>
</dbReference>
<keyword evidence="6" id="KW-0472">Membrane</keyword>
<evidence type="ECO:0000256" key="4">
    <source>
        <dbReference type="ARBA" id="ARBA00022801"/>
    </source>
</evidence>
<dbReference type="RefSeq" id="WP_171351472.1">
    <property type="nucleotide sequence ID" value="NZ_VTXP01000001.1"/>
</dbReference>
<keyword evidence="6" id="KW-0812">Transmembrane</keyword>
<dbReference type="InterPro" id="IPR003594">
    <property type="entry name" value="HATPase_dom"/>
</dbReference>
<protein>
    <recommendedName>
        <fullName evidence="2">histidine kinase</fullName>
        <ecNumber evidence="2">2.7.13.3</ecNumber>
    </recommendedName>
</protein>
<evidence type="ECO:0000313" key="9">
    <source>
        <dbReference type="EMBL" id="NOJ21131.1"/>
    </source>
</evidence>
<dbReference type="PROSITE" id="PS50109">
    <property type="entry name" value="HIS_KIN"/>
    <property type="match status" value="1"/>
</dbReference>
<evidence type="ECO:0000256" key="3">
    <source>
        <dbReference type="ARBA" id="ARBA00022553"/>
    </source>
</evidence>
<dbReference type="EC" id="2.7.13.3" evidence="2"/>
<evidence type="ECO:0000256" key="1">
    <source>
        <dbReference type="ARBA" id="ARBA00000085"/>
    </source>
</evidence>
<dbReference type="SMART" id="SM00387">
    <property type="entry name" value="HATPase_c"/>
    <property type="match status" value="1"/>
</dbReference>
<name>A0AAP7DBL6_9VIBR</name>